<dbReference type="InterPro" id="IPR041121">
    <property type="entry name" value="SDH_C"/>
</dbReference>
<comment type="caution">
    <text evidence="8">Lacks conserved residue(s) required for the propagation of feature annotation.</text>
</comment>
<dbReference type="Gene3D" id="3.40.50.10860">
    <property type="entry name" value="Leucine Dehydrogenase, chain A, domain 1"/>
    <property type="match status" value="1"/>
</dbReference>
<feature type="domain" description="Quinate/shikimate 5-dehydrogenase/glutamyl-tRNA reductase" evidence="9">
    <location>
        <begin position="152"/>
        <end position="228"/>
    </location>
</feature>
<dbReference type="GO" id="GO:0009423">
    <property type="term" value="P:chorismate biosynthetic process"/>
    <property type="evidence" value="ECO:0007669"/>
    <property type="project" value="UniProtKB-UniRule"/>
</dbReference>
<feature type="binding site" evidence="8">
    <location>
        <position position="287"/>
    </location>
    <ligand>
        <name>shikimate</name>
        <dbReference type="ChEBI" id="CHEBI:36208"/>
    </ligand>
</feature>
<organism evidence="12 13">
    <name type="scientific">Candidatus Viridilinea mediisalina</name>
    <dbReference type="NCBI Taxonomy" id="2024553"/>
    <lineage>
        <taxon>Bacteria</taxon>
        <taxon>Bacillati</taxon>
        <taxon>Chloroflexota</taxon>
        <taxon>Chloroflexia</taxon>
        <taxon>Chloroflexales</taxon>
        <taxon>Chloroflexineae</taxon>
        <taxon>Oscillochloridaceae</taxon>
        <taxon>Candidatus Viridilinea</taxon>
    </lineage>
</organism>
<keyword evidence="6 8" id="KW-0057">Aromatic amino acid biosynthesis</keyword>
<evidence type="ECO:0000256" key="7">
    <source>
        <dbReference type="ARBA" id="ARBA00049442"/>
    </source>
</evidence>
<dbReference type="InterPro" id="IPR006151">
    <property type="entry name" value="Shikm_DH/Glu-tRNA_Rdtase"/>
</dbReference>
<comment type="caution">
    <text evidence="12">The sequence shown here is derived from an EMBL/GenBank/DDBJ whole genome shotgun (WGS) entry which is preliminary data.</text>
</comment>
<dbReference type="SUPFAM" id="SSF53223">
    <property type="entry name" value="Aminoacid dehydrogenase-like, N-terminal domain"/>
    <property type="match status" value="1"/>
</dbReference>
<dbReference type="AlphaFoldDB" id="A0A2A6RNS5"/>
<dbReference type="GO" id="GO:0009073">
    <property type="term" value="P:aromatic amino acid family biosynthetic process"/>
    <property type="evidence" value="ECO:0007669"/>
    <property type="project" value="UniProtKB-KW"/>
</dbReference>
<feature type="domain" description="SDH C-terminal" evidence="11">
    <location>
        <begin position="282"/>
        <end position="309"/>
    </location>
</feature>
<dbReference type="InterPro" id="IPR046346">
    <property type="entry name" value="Aminoacid_DH-like_N_sf"/>
</dbReference>
<dbReference type="EMBL" id="NQWI01000005">
    <property type="protein sequence ID" value="PDW04712.1"/>
    <property type="molecule type" value="Genomic_DNA"/>
</dbReference>
<dbReference type="GO" id="GO:0008652">
    <property type="term" value="P:amino acid biosynthetic process"/>
    <property type="evidence" value="ECO:0007669"/>
    <property type="project" value="UniProtKB-KW"/>
</dbReference>
<keyword evidence="13" id="KW-1185">Reference proteome</keyword>
<comment type="function">
    <text evidence="8">Involved in the biosynthesis of the chorismate, which leads to the biosynthesis of aromatic amino acids. Catalyzes the reversible NADPH linked reduction of 3-dehydroshikimate (DHSA) to yield shikimate (SA).</text>
</comment>
<evidence type="ECO:0000256" key="4">
    <source>
        <dbReference type="ARBA" id="ARBA00022857"/>
    </source>
</evidence>
<dbReference type="CDD" id="cd01065">
    <property type="entry name" value="NAD_bind_Shikimate_DH"/>
    <property type="match status" value="1"/>
</dbReference>
<dbReference type="Pfam" id="PF18317">
    <property type="entry name" value="SDH_C"/>
    <property type="match status" value="1"/>
</dbReference>
<dbReference type="InterPro" id="IPR011342">
    <property type="entry name" value="Shikimate_DH"/>
</dbReference>
<keyword evidence="4 8" id="KW-0521">NADP</keyword>
<feature type="active site" description="Proton acceptor" evidence="8">
    <location>
        <position position="107"/>
    </location>
</feature>
<dbReference type="Pfam" id="PF01488">
    <property type="entry name" value="Shikimate_DH"/>
    <property type="match status" value="1"/>
</dbReference>
<dbReference type="InterPro" id="IPR022893">
    <property type="entry name" value="Shikimate_DH_fam"/>
</dbReference>
<accession>A0A2A6RNS5</accession>
<comment type="pathway">
    <text evidence="1 8">Metabolic intermediate biosynthesis; chorismate biosynthesis; chorismate from D-erythrose 4-phosphate and phosphoenolpyruvate: step 4/7.</text>
</comment>
<feature type="binding site" evidence="8">
    <location>
        <position position="143"/>
    </location>
    <ligand>
        <name>shikimate</name>
        <dbReference type="ChEBI" id="CHEBI:36208"/>
    </ligand>
</feature>
<dbReference type="GO" id="GO:0050661">
    <property type="term" value="F:NADP binding"/>
    <property type="evidence" value="ECO:0007669"/>
    <property type="project" value="InterPro"/>
</dbReference>
<dbReference type="GO" id="GO:0019632">
    <property type="term" value="P:shikimate metabolic process"/>
    <property type="evidence" value="ECO:0007669"/>
    <property type="project" value="InterPro"/>
</dbReference>
<keyword evidence="5 8" id="KW-0560">Oxidoreductase</keyword>
<evidence type="ECO:0000259" key="9">
    <source>
        <dbReference type="Pfam" id="PF01488"/>
    </source>
</evidence>
<evidence type="ECO:0000259" key="11">
    <source>
        <dbReference type="Pfam" id="PF18317"/>
    </source>
</evidence>
<sequence length="312" mass="33141">MISPTLRPSLAPSLSRSNWAQPFPTAAVAHSMSMRFRMMHINGHTKLIGFFGSTYQTSKMYALYNSAIQALGLNYLYVPFAVDDLQQAVAGVRHLGIAAIGITIPYKVAILPYLDALDPMAQRIGAVNLVINRDNRLIGYNTDGSGAVQALQEQTSLQGKPVCLLGAGGAARALAFALSDAGCPLTILNRTPSAAQALAQAIGPTVAWGDYSALPASLTTSTIIINTTPVGMVGSGREADSLVPSALLEPSMVVMELVTNPRETPLLQAASQRGCTLVYGQRMLLWQAVHKFQLYTGVEPPVAVMEQVMGGE</sequence>
<comment type="subunit">
    <text evidence="8">Homodimer.</text>
</comment>
<evidence type="ECO:0000256" key="8">
    <source>
        <dbReference type="HAMAP-Rule" id="MF_00222"/>
    </source>
</evidence>
<feature type="binding site" evidence="8">
    <location>
        <position position="257"/>
    </location>
    <ligand>
        <name>NADP(+)</name>
        <dbReference type="ChEBI" id="CHEBI:58349"/>
    </ligand>
</feature>
<evidence type="ECO:0000313" key="12">
    <source>
        <dbReference type="EMBL" id="PDW04712.1"/>
    </source>
</evidence>
<feature type="binding site" evidence="8">
    <location>
        <begin position="166"/>
        <end position="170"/>
    </location>
    <ligand>
        <name>NADP(+)</name>
        <dbReference type="ChEBI" id="CHEBI:58349"/>
    </ligand>
</feature>
<dbReference type="InterPro" id="IPR036291">
    <property type="entry name" value="NAD(P)-bd_dom_sf"/>
</dbReference>
<dbReference type="GO" id="GO:0004764">
    <property type="term" value="F:shikimate 3-dehydrogenase (NADP+) activity"/>
    <property type="evidence" value="ECO:0007669"/>
    <property type="project" value="UniProtKB-UniRule"/>
</dbReference>
<evidence type="ECO:0000259" key="10">
    <source>
        <dbReference type="Pfam" id="PF08501"/>
    </source>
</evidence>
<evidence type="ECO:0000256" key="3">
    <source>
        <dbReference type="ARBA" id="ARBA00022605"/>
    </source>
</evidence>
<comment type="catalytic activity">
    <reaction evidence="7 8">
        <text>shikimate + NADP(+) = 3-dehydroshikimate + NADPH + H(+)</text>
        <dbReference type="Rhea" id="RHEA:17737"/>
        <dbReference type="ChEBI" id="CHEBI:15378"/>
        <dbReference type="ChEBI" id="CHEBI:16630"/>
        <dbReference type="ChEBI" id="CHEBI:36208"/>
        <dbReference type="ChEBI" id="CHEBI:57783"/>
        <dbReference type="ChEBI" id="CHEBI:58349"/>
        <dbReference type="EC" id="1.1.1.25"/>
    </reaction>
</comment>
<protein>
    <recommendedName>
        <fullName evidence="2 8">Shikimate dehydrogenase (NADP(+))</fullName>
        <shortName evidence="8">SDH</shortName>
        <ecNumber evidence="2 8">1.1.1.25</ecNumber>
    </recommendedName>
</protein>
<keyword evidence="3 8" id="KW-0028">Amino-acid biosynthesis</keyword>
<dbReference type="PANTHER" id="PTHR21089:SF1">
    <property type="entry name" value="BIFUNCTIONAL 3-DEHYDROQUINATE DEHYDRATASE_SHIKIMATE DEHYDROGENASE, CHLOROPLASTIC"/>
    <property type="match status" value="1"/>
</dbReference>
<dbReference type="HAMAP" id="MF_00222">
    <property type="entry name" value="Shikimate_DH_AroE"/>
    <property type="match status" value="1"/>
</dbReference>
<feature type="binding site" evidence="8">
    <location>
        <position position="280"/>
    </location>
    <ligand>
        <name>NADP(+)</name>
        <dbReference type="ChEBI" id="CHEBI:58349"/>
    </ligand>
</feature>
<dbReference type="Pfam" id="PF08501">
    <property type="entry name" value="Shikimate_dh_N"/>
    <property type="match status" value="1"/>
</dbReference>
<dbReference type="EC" id="1.1.1.25" evidence="2 8"/>
<dbReference type="InterPro" id="IPR013708">
    <property type="entry name" value="Shikimate_DH-bd_N"/>
</dbReference>
<evidence type="ECO:0000256" key="1">
    <source>
        <dbReference type="ARBA" id="ARBA00004871"/>
    </source>
</evidence>
<comment type="similarity">
    <text evidence="8">Belongs to the shikimate dehydrogenase family.</text>
</comment>
<dbReference type="PANTHER" id="PTHR21089">
    <property type="entry name" value="SHIKIMATE DEHYDROGENASE"/>
    <property type="match status" value="1"/>
</dbReference>
<dbReference type="Proteomes" id="UP000220527">
    <property type="component" value="Unassembled WGS sequence"/>
</dbReference>
<dbReference type="Gene3D" id="3.40.50.720">
    <property type="entry name" value="NAD(P)-binding Rossmann-like Domain"/>
    <property type="match status" value="1"/>
</dbReference>
<name>A0A2A6RNS5_9CHLR</name>
<dbReference type="NCBIfam" id="NF001319">
    <property type="entry name" value="PRK00258.3-3"/>
    <property type="match status" value="1"/>
</dbReference>
<dbReference type="SUPFAM" id="SSF51735">
    <property type="entry name" value="NAD(P)-binding Rossmann-fold domains"/>
    <property type="match status" value="1"/>
</dbReference>
<dbReference type="OrthoDB" id="9792692at2"/>
<evidence type="ECO:0000256" key="5">
    <source>
        <dbReference type="ARBA" id="ARBA00023002"/>
    </source>
</evidence>
<dbReference type="NCBIfam" id="TIGR00507">
    <property type="entry name" value="aroE"/>
    <property type="match status" value="1"/>
</dbReference>
<feature type="domain" description="Shikimate dehydrogenase substrate binding N-terminal" evidence="10">
    <location>
        <begin position="52"/>
        <end position="130"/>
    </location>
</feature>
<evidence type="ECO:0000256" key="2">
    <source>
        <dbReference type="ARBA" id="ARBA00012962"/>
    </source>
</evidence>
<reference evidence="13" key="1">
    <citation type="submission" date="2017-08" db="EMBL/GenBank/DDBJ databases">
        <authorList>
            <person name="Grouzdev D.S."/>
            <person name="Gaisin V.A."/>
            <person name="Rysina M.S."/>
            <person name="Gorlenko V.M."/>
        </authorList>
    </citation>
    <scope>NUCLEOTIDE SEQUENCE [LARGE SCALE GENOMIC DNA]</scope>
    <source>
        <strain evidence="13">Kir15-3F</strain>
    </source>
</reference>
<gene>
    <name evidence="8" type="primary">aroE</name>
    <name evidence="12" type="ORF">CJ255_02105</name>
</gene>
<feature type="binding site" evidence="8">
    <location>
        <position position="103"/>
    </location>
    <ligand>
        <name>shikimate</name>
        <dbReference type="ChEBI" id="CHEBI:36208"/>
    </ligand>
</feature>
<dbReference type="UniPathway" id="UPA00053">
    <property type="reaction ID" value="UER00087"/>
</dbReference>
<evidence type="ECO:0000256" key="6">
    <source>
        <dbReference type="ARBA" id="ARBA00023141"/>
    </source>
</evidence>
<evidence type="ECO:0000313" key="13">
    <source>
        <dbReference type="Proteomes" id="UP000220527"/>
    </source>
</evidence>
<feature type="binding site" evidence="8">
    <location>
        <position position="128"/>
    </location>
    <ligand>
        <name>shikimate</name>
        <dbReference type="ChEBI" id="CHEBI:36208"/>
    </ligand>
</feature>
<proteinExistence type="inferred from homology"/>